<dbReference type="Proteomes" id="UP000186955">
    <property type="component" value="Unassembled WGS sequence"/>
</dbReference>
<keyword evidence="2" id="KW-1185">Reference proteome</keyword>
<protein>
    <submittedName>
        <fullName evidence="1">Uncharacterized protein</fullName>
    </submittedName>
</protein>
<sequence>MGTWTPYRMNGLNWPNSNYWVAYRWIPAECIEFCISMESLQRACKEKNLNEERRKQFKVKGPENESNFVWGYLWL</sequence>
<evidence type="ECO:0000313" key="1">
    <source>
        <dbReference type="EMBL" id="OKO96498.1"/>
    </source>
</evidence>
<gene>
    <name evidence="1" type="ORF">PENSUB_10673</name>
</gene>
<dbReference type="AlphaFoldDB" id="A0A1Q5T8H5"/>
<comment type="caution">
    <text evidence="1">The sequence shown here is derived from an EMBL/GenBank/DDBJ whole genome shotgun (WGS) entry which is preliminary data.</text>
</comment>
<dbReference type="EMBL" id="MNBE01000698">
    <property type="protein sequence ID" value="OKO96498.1"/>
    <property type="molecule type" value="Genomic_DNA"/>
</dbReference>
<accession>A0A1Q5T8H5</accession>
<reference evidence="1 2" key="1">
    <citation type="submission" date="2016-10" db="EMBL/GenBank/DDBJ databases">
        <title>Genome sequence of the ascomycete fungus Penicillium subrubescens.</title>
        <authorList>
            <person name="De Vries R.P."/>
            <person name="Peng M."/>
            <person name="Dilokpimol A."/>
            <person name="Hilden K."/>
            <person name="Makela M.R."/>
            <person name="Grigoriev I."/>
            <person name="Riley R."/>
            <person name="Granchi Z."/>
        </authorList>
    </citation>
    <scope>NUCLEOTIDE SEQUENCE [LARGE SCALE GENOMIC DNA]</scope>
    <source>
        <strain evidence="1 2">CBS 132785</strain>
    </source>
</reference>
<proteinExistence type="predicted"/>
<organism evidence="1 2">
    <name type="scientific">Penicillium subrubescens</name>
    <dbReference type="NCBI Taxonomy" id="1316194"/>
    <lineage>
        <taxon>Eukaryota</taxon>
        <taxon>Fungi</taxon>
        <taxon>Dikarya</taxon>
        <taxon>Ascomycota</taxon>
        <taxon>Pezizomycotina</taxon>
        <taxon>Eurotiomycetes</taxon>
        <taxon>Eurotiomycetidae</taxon>
        <taxon>Eurotiales</taxon>
        <taxon>Aspergillaceae</taxon>
        <taxon>Penicillium</taxon>
    </lineage>
</organism>
<evidence type="ECO:0000313" key="2">
    <source>
        <dbReference type="Proteomes" id="UP000186955"/>
    </source>
</evidence>
<name>A0A1Q5T8H5_9EURO</name>